<sequence length="92" mass="10012">MLELLISLAFTGAAIVDSRALELYAKLLATTPRDRYRTLTELARDIPDPITRMRIGSPFEALHAAVLAGEQALTDPTWPQVACAPLAIRAPI</sequence>
<reference evidence="1 2" key="1">
    <citation type="submission" date="2014-12" db="EMBL/GenBank/DDBJ databases">
        <title>Genome assembly of Enhygromyxa salina DSM 15201.</title>
        <authorList>
            <person name="Sharma G."/>
            <person name="Subramanian S."/>
        </authorList>
    </citation>
    <scope>NUCLEOTIDE SEQUENCE [LARGE SCALE GENOMIC DNA]</scope>
    <source>
        <strain evidence="1 2">DSM 15201</strain>
    </source>
</reference>
<dbReference type="EMBL" id="JMCC02000107">
    <property type="protein sequence ID" value="KIG13096.1"/>
    <property type="molecule type" value="Genomic_DNA"/>
</dbReference>
<gene>
    <name evidence="1" type="ORF">DB30_00561</name>
</gene>
<dbReference type="RefSeq" id="WP_052556385.1">
    <property type="nucleotide sequence ID" value="NZ_JMCC02000107.1"/>
</dbReference>
<protein>
    <submittedName>
        <fullName evidence="1">Uncharacterized protein</fullName>
    </submittedName>
</protein>
<dbReference type="AlphaFoldDB" id="A0A0C2CPF9"/>
<evidence type="ECO:0000313" key="1">
    <source>
        <dbReference type="EMBL" id="KIG13096.1"/>
    </source>
</evidence>
<name>A0A0C2CPF9_9BACT</name>
<proteinExistence type="predicted"/>
<accession>A0A0C2CPF9</accession>
<dbReference type="Proteomes" id="UP000031599">
    <property type="component" value="Unassembled WGS sequence"/>
</dbReference>
<evidence type="ECO:0000313" key="2">
    <source>
        <dbReference type="Proteomes" id="UP000031599"/>
    </source>
</evidence>
<organism evidence="1 2">
    <name type="scientific">Enhygromyxa salina</name>
    <dbReference type="NCBI Taxonomy" id="215803"/>
    <lineage>
        <taxon>Bacteria</taxon>
        <taxon>Pseudomonadati</taxon>
        <taxon>Myxococcota</taxon>
        <taxon>Polyangia</taxon>
        <taxon>Nannocystales</taxon>
        <taxon>Nannocystaceae</taxon>
        <taxon>Enhygromyxa</taxon>
    </lineage>
</organism>
<comment type="caution">
    <text evidence="1">The sequence shown here is derived from an EMBL/GenBank/DDBJ whole genome shotgun (WGS) entry which is preliminary data.</text>
</comment>